<feature type="region of interest" description="Disordered" evidence="1">
    <location>
        <begin position="1"/>
        <end position="23"/>
    </location>
</feature>
<evidence type="ECO:0000313" key="3">
    <source>
        <dbReference type="Proteomes" id="UP001648503"/>
    </source>
</evidence>
<reference evidence="2 3" key="1">
    <citation type="submission" date="2021-02" db="EMBL/GenBank/DDBJ databases">
        <title>Variation within the Batrachochytrium salamandrivorans European outbreak.</title>
        <authorList>
            <person name="Kelly M."/>
            <person name="Pasmans F."/>
            <person name="Shea T.P."/>
            <person name="Munoz J.F."/>
            <person name="Carranza S."/>
            <person name="Cuomo C.A."/>
            <person name="Martel A."/>
        </authorList>
    </citation>
    <scope>NUCLEOTIDE SEQUENCE [LARGE SCALE GENOMIC DNA]</scope>
    <source>
        <strain evidence="2 3">AMFP18/2</strain>
    </source>
</reference>
<proteinExistence type="predicted"/>
<evidence type="ECO:0000256" key="1">
    <source>
        <dbReference type="SAM" id="MobiDB-lite"/>
    </source>
</evidence>
<sequence length="135" mass="14817">MSNPVTLQTPATQETYQHSTSGSDTMEDWDALQVFGDSVFLQNDTQAERAKQVDADLRNIVADLVNDDWIFTRRELPLCETPLTTTTSRMFPYITAGVASHSSKKPTNFASAIHTAPAVSIATDLASHEIHSPHS</sequence>
<comment type="caution">
    <text evidence="2">The sequence shown here is derived from an EMBL/GenBank/DDBJ whole genome shotgun (WGS) entry which is preliminary data.</text>
</comment>
<gene>
    <name evidence="2" type="ORF">BASA50_002923</name>
</gene>
<keyword evidence="3" id="KW-1185">Reference proteome</keyword>
<organism evidence="2 3">
    <name type="scientific">Batrachochytrium salamandrivorans</name>
    <dbReference type="NCBI Taxonomy" id="1357716"/>
    <lineage>
        <taxon>Eukaryota</taxon>
        <taxon>Fungi</taxon>
        <taxon>Fungi incertae sedis</taxon>
        <taxon>Chytridiomycota</taxon>
        <taxon>Chytridiomycota incertae sedis</taxon>
        <taxon>Chytridiomycetes</taxon>
        <taxon>Rhizophydiales</taxon>
        <taxon>Rhizophydiales incertae sedis</taxon>
        <taxon>Batrachochytrium</taxon>
    </lineage>
</organism>
<accession>A0ABQ8FMS5</accession>
<protein>
    <submittedName>
        <fullName evidence="2">Uncharacterized protein</fullName>
    </submittedName>
</protein>
<dbReference type="Proteomes" id="UP001648503">
    <property type="component" value="Unassembled WGS sequence"/>
</dbReference>
<dbReference type="EMBL" id="JAFCIX010000063">
    <property type="protein sequence ID" value="KAH6599581.1"/>
    <property type="molecule type" value="Genomic_DNA"/>
</dbReference>
<evidence type="ECO:0000313" key="2">
    <source>
        <dbReference type="EMBL" id="KAH6599581.1"/>
    </source>
</evidence>
<name>A0ABQ8FMS5_9FUNG</name>